<comment type="caution">
    <text evidence="1">The sequence shown here is derived from an EMBL/GenBank/DDBJ whole genome shotgun (WGS) entry which is preliminary data.</text>
</comment>
<dbReference type="OrthoDB" id="407509at2759"/>
<evidence type="ECO:0000313" key="2">
    <source>
        <dbReference type="Proteomes" id="UP000299102"/>
    </source>
</evidence>
<dbReference type="AlphaFoldDB" id="A0A4C1YRG2"/>
<organism evidence="1 2">
    <name type="scientific">Eumeta variegata</name>
    <name type="common">Bagworm moth</name>
    <name type="synonym">Eumeta japonica</name>
    <dbReference type="NCBI Taxonomy" id="151549"/>
    <lineage>
        <taxon>Eukaryota</taxon>
        <taxon>Metazoa</taxon>
        <taxon>Ecdysozoa</taxon>
        <taxon>Arthropoda</taxon>
        <taxon>Hexapoda</taxon>
        <taxon>Insecta</taxon>
        <taxon>Pterygota</taxon>
        <taxon>Neoptera</taxon>
        <taxon>Endopterygota</taxon>
        <taxon>Lepidoptera</taxon>
        <taxon>Glossata</taxon>
        <taxon>Ditrysia</taxon>
        <taxon>Tineoidea</taxon>
        <taxon>Psychidae</taxon>
        <taxon>Oiketicinae</taxon>
        <taxon>Eumeta</taxon>
    </lineage>
</organism>
<name>A0A4C1YRG2_EUMVA</name>
<gene>
    <name evidence="1" type="ORF">EVAR_56955_1</name>
</gene>
<protein>
    <submittedName>
        <fullName evidence="1">Uncharacterized protein</fullName>
    </submittedName>
</protein>
<reference evidence="1 2" key="1">
    <citation type="journal article" date="2019" name="Commun. Biol.">
        <title>The bagworm genome reveals a unique fibroin gene that provides high tensile strength.</title>
        <authorList>
            <person name="Kono N."/>
            <person name="Nakamura H."/>
            <person name="Ohtoshi R."/>
            <person name="Tomita M."/>
            <person name="Numata K."/>
            <person name="Arakawa K."/>
        </authorList>
    </citation>
    <scope>NUCLEOTIDE SEQUENCE [LARGE SCALE GENOMIC DNA]</scope>
</reference>
<dbReference type="Proteomes" id="UP000299102">
    <property type="component" value="Unassembled WGS sequence"/>
</dbReference>
<proteinExistence type="predicted"/>
<accession>A0A4C1YRG2</accession>
<sequence length="94" mass="10894">MWARYLHSMCGVARKVICRKTDVRERCSLKKDVVTRVERGSNDNNSFSQFASPHSLLEYSLPVSPLARCESRADREHREQSPDELFETFQFGLS</sequence>
<keyword evidence="2" id="KW-1185">Reference proteome</keyword>
<evidence type="ECO:0000313" key="1">
    <source>
        <dbReference type="EMBL" id="GBP77219.1"/>
    </source>
</evidence>
<dbReference type="EMBL" id="BGZK01001322">
    <property type="protein sequence ID" value="GBP77219.1"/>
    <property type="molecule type" value="Genomic_DNA"/>
</dbReference>